<evidence type="ECO:0000259" key="5">
    <source>
        <dbReference type="Pfam" id="PF14383"/>
    </source>
</evidence>
<feature type="compositionally biased region" description="Polar residues" evidence="1">
    <location>
        <begin position="581"/>
        <end position="599"/>
    </location>
</feature>
<dbReference type="InterPro" id="IPR022212">
    <property type="entry name" value="DUF3741"/>
</dbReference>
<gene>
    <name evidence="6" type="ORF">F3Y22_tig00110339pilonHSYRG00207</name>
</gene>
<reference evidence="6" key="1">
    <citation type="submission" date="2019-09" db="EMBL/GenBank/DDBJ databases">
        <title>Draft genome information of white flower Hibiscus syriacus.</title>
        <authorList>
            <person name="Kim Y.-M."/>
        </authorList>
    </citation>
    <scope>NUCLEOTIDE SEQUENCE [LARGE SCALE GENOMIC DNA]</scope>
    <source>
        <strain evidence="6">YM2019G1</strain>
    </source>
</reference>
<evidence type="ECO:0000313" key="7">
    <source>
        <dbReference type="Proteomes" id="UP000436088"/>
    </source>
</evidence>
<name>A0A6A3AUU2_HIBSY</name>
<feature type="region of interest" description="Disordered" evidence="1">
    <location>
        <begin position="562"/>
        <end position="672"/>
    </location>
</feature>
<evidence type="ECO:0008006" key="8">
    <source>
        <dbReference type="Google" id="ProtNLM"/>
    </source>
</evidence>
<evidence type="ECO:0000259" key="3">
    <source>
        <dbReference type="Pfam" id="PF12552"/>
    </source>
</evidence>
<dbReference type="InterPro" id="IPR032795">
    <property type="entry name" value="DUF3741-assoc"/>
</dbReference>
<evidence type="ECO:0000259" key="4">
    <source>
        <dbReference type="Pfam" id="PF14309"/>
    </source>
</evidence>
<feature type="chain" id="PRO_5025476025" description="DUF3741 domain-containing protein" evidence="2">
    <location>
        <begin position="19"/>
        <end position="899"/>
    </location>
</feature>
<accession>A0A6A3AUU2</accession>
<dbReference type="PANTHER" id="PTHR46634">
    <property type="entry name" value="M REDUCTASE II SUBUNIT GAMMA, PUTATIVE (DUF3741)-RELATED"/>
    <property type="match status" value="1"/>
</dbReference>
<keyword evidence="2" id="KW-0732">Signal</keyword>
<feature type="domain" description="DUF3741" evidence="3">
    <location>
        <begin position="372"/>
        <end position="399"/>
    </location>
</feature>
<feature type="region of interest" description="Disordered" evidence="1">
    <location>
        <begin position="247"/>
        <end position="266"/>
    </location>
</feature>
<feature type="signal peptide" evidence="2">
    <location>
        <begin position="1"/>
        <end position="18"/>
    </location>
</feature>
<feature type="compositionally biased region" description="Basic and acidic residues" evidence="1">
    <location>
        <begin position="347"/>
        <end position="361"/>
    </location>
</feature>
<comment type="caution">
    <text evidence="6">The sequence shown here is derived from an EMBL/GenBank/DDBJ whole genome shotgun (WGS) entry which is preliminary data.</text>
</comment>
<dbReference type="Pfam" id="PF14309">
    <property type="entry name" value="DUF4378"/>
    <property type="match status" value="1"/>
</dbReference>
<feature type="compositionally biased region" description="Polar residues" evidence="1">
    <location>
        <begin position="336"/>
        <end position="345"/>
    </location>
</feature>
<feature type="compositionally biased region" description="Basic and acidic residues" evidence="1">
    <location>
        <begin position="625"/>
        <end position="639"/>
    </location>
</feature>
<sequence>MGFLSLFSYSVVLNGCVGESFQPTRGLRQGDPLSRYLFLICSEGLPAILRARYLRESLELNSACSDQLINFNKSVLYFSANVSHDNRLAVSQVLNVNELEYASAVDGGYLNSFLRNSGGNTSRVGKASTGARGNLYLFWGPILHSSGGVYGAQGVFCKTLVTGSSGHSALHHSDFNQEDLLVWNEEKSGVYSVRSVIDFYSNHIFKLLTRAAFINKYGAYLVLLRSSLTRSQSDLVRMVNPTFGNPIEDKASRRTLSNKKGSGTPMKMLIGKEMSKVESKHEPPNVVAKLMGLDTIPKQQHNLAAQRCHCKGPSRCSLSQSEIPIEGWEQGEGFSTEQMQPVSRITKTRDRSPHKGSHSDNMNEKRIALAHQKFMEAKRLVTDEKLHQTKEFHNALESLTPETKRIIILRPSMMVDKEKLSGIGKKGNKQTNKPAQMGQVTRRDRNKNVCSLHFFCPNVDEYSSQTHRIMVLKPGLEKTRDIKTVTSPSCLSPRSENECATENLSDSEVMSLTYRQSWDHINRYVSPYSSSSFSRASCSPKFSVCREAKKLISERWALVSSTKSSLEQRREEGSNKEQQNEESTSCITLNKEASTSDSPKNLLRSKPGPLSSTAYGGRLEVGVSDPKDSKEQVSKELTKNKKIKKQKSSGSQATDISPSVTPGTLGSPTIHPRKISNNASQCVNDSCSQECFFETRLPDLISMGQKQGKISIQAGLSVAKTSMAAHMSENQEQPSPISVLEAPFDEEENTIQESSGSFKSLCRGLEVPHLIDKSPPIKSIAHILSWVSPGAKEEEKDWVSQSSHYYQPAVSTGRQLHVIKEERMKSREGASPMLVDQVWARMKELFSGEVKCRLVGDDGDNSNLVQKEVASETWVDQIKLGKDSLGREIEGKLLEEVVG</sequence>
<proteinExistence type="predicted"/>
<protein>
    <recommendedName>
        <fullName evidence="8">DUF3741 domain-containing protein</fullName>
    </recommendedName>
</protein>
<evidence type="ECO:0000313" key="6">
    <source>
        <dbReference type="EMBL" id="KAE8708490.1"/>
    </source>
</evidence>
<dbReference type="PANTHER" id="PTHR46634:SF3">
    <property type="entry name" value="M REDUCTASE II SUBUNIT GAMMA, PUTATIVE (DUF3741)-RELATED"/>
    <property type="match status" value="1"/>
</dbReference>
<dbReference type="EMBL" id="VEPZ02000941">
    <property type="protein sequence ID" value="KAE8708490.1"/>
    <property type="molecule type" value="Genomic_DNA"/>
</dbReference>
<organism evidence="6 7">
    <name type="scientific">Hibiscus syriacus</name>
    <name type="common">Rose of Sharon</name>
    <dbReference type="NCBI Taxonomy" id="106335"/>
    <lineage>
        <taxon>Eukaryota</taxon>
        <taxon>Viridiplantae</taxon>
        <taxon>Streptophyta</taxon>
        <taxon>Embryophyta</taxon>
        <taxon>Tracheophyta</taxon>
        <taxon>Spermatophyta</taxon>
        <taxon>Magnoliopsida</taxon>
        <taxon>eudicotyledons</taxon>
        <taxon>Gunneridae</taxon>
        <taxon>Pentapetalae</taxon>
        <taxon>rosids</taxon>
        <taxon>malvids</taxon>
        <taxon>Malvales</taxon>
        <taxon>Malvaceae</taxon>
        <taxon>Malvoideae</taxon>
        <taxon>Hibiscus</taxon>
    </lineage>
</organism>
<evidence type="ECO:0000256" key="1">
    <source>
        <dbReference type="SAM" id="MobiDB-lite"/>
    </source>
</evidence>
<feature type="compositionally biased region" description="Polar residues" evidence="1">
    <location>
        <begin position="652"/>
        <end position="667"/>
    </location>
</feature>
<dbReference type="InterPro" id="IPR025486">
    <property type="entry name" value="DUF4378"/>
</dbReference>
<dbReference type="Pfam" id="PF14383">
    <property type="entry name" value="VARLMGL"/>
    <property type="match status" value="1"/>
</dbReference>
<dbReference type="AlphaFoldDB" id="A0A6A3AUU2"/>
<evidence type="ECO:0000256" key="2">
    <source>
        <dbReference type="SAM" id="SignalP"/>
    </source>
</evidence>
<dbReference type="Proteomes" id="UP000436088">
    <property type="component" value="Unassembled WGS sequence"/>
</dbReference>
<feature type="region of interest" description="Disordered" evidence="1">
    <location>
        <begin position="423"/>
        <end position="443"/>
    </location>
</feature>
<keyword evidence="7" id="KW-1185">Reference proteome</keyword>
<dbReference type="Pfam" id="PF12552">
    <property type="entry name" value="DUF3741"/>
    <property type="match status" value="1"/>
</dbReference>
<feature type="region of interest" description="Disordered" evidence="1">
    <location>
        <begin position="336"/>
        <end position="361"/>
    </location>
</feature>
<feature type="domain" description="DUF4378" evidence="4">
    <location>
        <begin position="823"/>
        <end position="898"/>
    </location>
</feature>
<feature type="domain" description="DUF3741" evidence="5">
    <location>
        <begin position="283"/>
        <end position="300"/>
    </location>
</feature>
<feature type="compositionally biased region" description="Basic and acidic residues" evidence="1">
    <location>
        <begin position="566"/>
        <end position="579"/>
    </location>
</feature>